<dbReference type="CDD" id="cd00038">
    <property type="entry name" value="CAP_ED"/>
    <property type="match status" value="1"/>
</dbReference>
<dbReference type="InterPro" id="IPR050397">
    <property type="entry name" value="Env_Response_Regulators"/>
</dbReference>
<organism evidence="6 7">
    <name type="scientific">[Clostridium] leptum DSM 753</name>
    <dbReference type="NCBI Taxonomy" id="428125"/>
    <lineage>
        <taxon>Bacteria</taxon>
        <taxon>Bacillati</taxon>
        <taxon>Bacillota</taxon>
        <taxon>Clostridia</taxon>
        <taxon>Eubacteriales</taxon>
        <taxon>Oscillospiraceae</taxon>
        <taxon>Oscillospiraceae incertae sedis</taxon>
    </lineage>
</organism>
<feature type="domain" description="Cyclic nucleotide-binding" evidence="4">
    <location>
        <begin position="11"/>
        <end position="112"/>
    </location>
</feature>
<dbReference type="PROSITE" id="PS50042">
    <property type="entry name" value="CNMP_BINDING_3"/>
    <property type="match status" value="1"/>
</dbReference>
<dbReference type="GO" id="GO:0003700">
    <property type="term" value="F:DNA-binding transcription factor activity"/>
    <property type="evidence" value="ECO:0007669"/>
    <property type="project" value="TreeGrafter"/>
</dbReference>
<evidence type="ECO:0000259" key="4">
    <source>
        <dbReference type="PROSITE" id="PS50042"/>
    </source>
</evidence>
<proteinExistence type="predicted"/>
<gene>
    <name evidence="6" type="ORF">CH238_02600</name>
</gene>
<comment type="caution">
    <text evidence="6">The sequence shown here is derived from an EMBL/GenBank/DDBJ whole genome shotgun (WGS) entry which is preliminary data.</text>
</comment>
<keyword evidence="2" id="KW-0238">DNA-binding</keyword>
<dbReference type="EMBL" id="NOXF01000001">
    <property type="protein sequence ID" value="PEQ25897.1"/>
    <property type="molecule type" value="Genomic_DNA"/>
</dbReference>
<name>A0A855A9K6_9FIRM</name>
<dbReference type="InterPro" id="IPR018490">
    <property type="entry name" value="cNMP-bd_dom_sf"/>
</dbReference>
<dbReference type="InterPro" id="IPR012318">
    <property type="entry name" value="HTH_CRP"/>
</dbReference>
<dbReference type="InterPro" id="IPR014710">
    <property type="entry name" value="RmlC-like_jellyroll"/>
</dbReference>
<dbReference type="GO" id="GO:0005829">
    <property type="term" value="C:cytosol"/>
    <property type="evidence" value="ECO:0007669"/>
    <property type="project" value="TreeGrafter"/>
</dbReference>
<accession>A0A855A9K6</accession>
<evidence type="ECO:0000259" key="5">
    <source>
        <dbReference type="PROSITE" id="PS51063"/>
    </source>
</evidence>
<protein>
    <submittedName>
        <fullName evidence="6">Crp/Fnr family transcriptional regulator</fullName>
    </submittedName>
</protein>
<dbReference type="SMART" id="SM00100">
    <property type="entry name" value="cNMP"/>
    <property type="match status" value="1"/>
</dbReference>
<dbReference type="SUPFAM" id="SSF51206">
    <property type="entry name" value="cAMP-binding domain-like"/>
    <property type="match status" value="1"/>
</dbReference>
<feature type="domain" description="HTH crp-type" evidence="5">
    <location>
        <begin position="151"/>
        <end position="219"/>
    </location>
</feature>
<evidence type="ECO:0000313" key="6">
    <source>
        <dbReference type="EMBL" id="PEQ25897.1"/>
    </source>
</evidence>
<reference evidence="6 7" key="1">
    <citation type="submission" date="2017-07" db="EMBL/GenBank/DDBJ databases">
        <title>Prevalence of linear plasmids in Cutibacterium (Propionibacterium) acnes isolates obtained from prostatic tissue.</title>
        <authorList>
            <person name="Davidsson S."/>
            <person name="Carlsson J."/>
            <person name="Molling P."/>
            <person name="Andren O."/>
            <person name="Andersson S.-O."/>
            <person name="Brzuszkiewicz E."/>
            <person name="Poehlein A."/>
            <person name="Al-Zeer M."/>
            <person name="Brinkmann V."/>
            <person name="Scavenius C."/>
            <person name="Nazipi S."/>
            <person name="Soderquist B."/>
            <person name="Bruggemann H."/>
        </authorList>
    </citation>
    <scope>NUCLEOTIDE SEQUENCE [LARGE SCALE GENOMIC DNA]</scope>
    <source>
        <strain evidence="6 7">DSM 753</strain>
    </source>
</reference>
<dbReference type="Proteomes" id="UP000220611">
    <property type="component" value="Unassembled WGS sequence"/>
</dbReference>
<dbReference type="Gene3D" id="2.60.120.10">
    <property type="entry name" value="Jelly Rolls"/>
    <property type="match status" value="1"/>
</dbReference>
<dbReference type="OrthoDB" id="9774616at2"/>
<sequence length="226" mass="25116">MKINLSQCCPLFSGISENEMDKLLSCLDARERRYQKGELVISAGTKISRFGVLLSGTVEIQQEDFQGNITIVAQITPGQLFAEAFVGAGAALPVAVLSTEPSVILWLDYNKLLSPCQYACPFHAAVIKNMVKILANKNIFLNARIGHLSKRTLKEKVLSYLIGQARQHNSRSFTIPFNRQKMADYLAADRSALSAVLGKLKNEGILDFQKNRFTIQQNLLIKKKGE</sequence>
<dbReference type="AlphaFoldDB" id="A0A855A9K6"/>
<keyword evidence="7" id="KW-1185">Reference proteome</keyword>
<evidence type="ECO:0000256" key="2">
    <source>
        <dbReference type="ARBA" id="ARBA00023125"/>
    </source>
</evidence>
<evidence type="ECO:0000313" key="7">
    <source>
        <dbReference type="Proteomes" id="UP000220611"/>
    </source>
</evidence>
<dbReference type="InterPro" id="IPR000595">
    <property type="entry name" value="cNMP-bd_dom"/>
</dbReference>
<dbReference type="SUPFAM" id="SSF46785">
    <property type="entry name" value="Winged helix' DNA-binding domain"/>
    <property type="match status" value="1"/>
</dbReference>
<dbReference type="PROSITE" id="PS51063">
    <property type="entry name" value="HTH_CRP_2"/>
    <property type="match status" value="1"/>
</dbReference>
<keyword evidence="3" id="KW-0804">Transcription</keyword>
<dbReference type="PANTHER" id="PTHR24567:SF58">
    <property type="entry name" value="CYCLIC AMP-BINDING REGULATORY PROTEIN"/>
    <property type="match status" value="1"/>
</dbReference>
<evidence type="ECO:0000256" key="3">
    <source>
        <dbReference type="ARBA" id="ARBA00023163"/>
    </source>
</evidence>
<dbReference type="Pfam" id="PF13545">
    <property type="entry name" value="HTH_Crp_2"/>
    <property type="match status" value="1"/>
</dbReference>
<keyword evidence="1" id="KW-0805">Transcription regulation</keyword>
<dbReference type="PANTHER" id="PTHR24567">
    <property type="entry name" value="CRP FAMILY TRANSCRIPTIONAL REGULATORY PROTEIN"/>
    <property type="match status" value="1"/>
</dbReference>
<dbReference type="InterPro" id="IPR036390">
    <property type="entry name" value="WH_DNA-bd_sf"/>
</dbReference>
<dbReference type="Pfam" id="PF00027">
    <property type="entry name" value="cNMP_binding"/>
    <property type="match status" value="1"/>
</dbReference>
<dbReference type="GO" id="GO:0003677">
    <property type="term" value="F:DNA binding"/>
    <property type="evidence" value="ECO:0007669"/>
    <property type="project" value="UniProtKB-KW"/>
</dbReference>
<evidence type="ECO:0000256" key="1">
    <source>
        <dbReference type="ARBA" id="ARBA00023015"/>
    </source>
</evidence>